<evidence type="ECO:0000256" key="10">
    <source>
        <dbReference type="ARBA" id="ARBA00023136"/>
    </source>
</evidence>
<keyword evidence="3" id="KW-0813">Transport</keyword>
<dbReference type="GO" id="GO:0012505">
    <property type="term" value="C:endomembrane system"/>
    <property type="evidence" value="ECO:0007669"/>
    <property type="project" value="UniProtKB-SubCell"/>
</dbReference>
<feature type="transmembrane region" description="Helical" evidence="11">
    <location>
        <begin position="372"/>
        <end position="391"/>
    </location>
</feature>
<organism evidence="13 14">
    <name type="scientific">Roseibacillus persicicus</name>
    <dbReference type="NCBI Taxonomy" id="454148"/>
    <lineage>
        <taxon>Bacteria</taxon>
        <taxon>Pseudomonadati</taxon>
        <taxon>Verrucomicrobiota</taxon>
        <taxon>Verrucomicrobiia</taxon>
        <taxon>Verrucomicrobiales</taxon>
        <taxon>Verrucomicrobiaceae</taxon>
        <taxon>Roseibacillus</taxon>
    </lineage>
</organism>
<dbReference type="InterPro" id="IPR038770">
    <property type="entry name" value="Na+/solute_symporter_sf"/>
</dbReference>
<feature type="domain" description="RCK N-terminal" evidence="12">
    <location>
        <begin position="417"/>
        <end position="534"/>
    </location>
</feature>
<name>A0A918TCL9_9BACT</name>
<feature type="transmembrane region" description="Helical" evidence="11">
    <location>
        <begin position="309"/>
        <end position="327"/>
    </location>
</feature>
<comment type="subcellular location">
    <subcellularLocation>
        <location evidence="1">Endomembrane system</location>
        <topology evidence="1">Multi-pass membrane protein</topology>
    </subcellularLocation>
</comment>
<feature type="transmembrane region" description="Helical" evidence="11">
    <location>
        <begin position="56"/>
        <end position="75"/>
    </location>
</feature>
<evidence type="ECO:0000256" key="8">
    <source>
        <dbReference type="ARBA" id="ARBA00022989"/>
    </source>
</evidence>
<feature type="transmembrane region" description="Helical" evidence="11">
    <location>
        <begin position="6"/>
        <end position="23"/>
    </location>
</feature>
<dbReference type="InterPro" id="IPR003148">
    <property type="entry name" value="RCK_N"/>
</dbReference>
<dbReference type="GO" id="GO:0015297">
    <property type="term" value="F:antiporter activity"/>
    <property type="evidence" value="ECO:0007669"/>
    <property type="project" value="UniProtKB-KW"/>
</dbReference>
<feature type="transmembrane region" description="Helical" evidence="11">
    <location>
        <begin position="147"/>
        <end position="171"/>
    </location>
</feature>
<dbReference type="FunFam" id="3.40.50.720:FF:000036">
    <property type="entry name" value="Glutathione-regulated potassium-efflux system protein KefB"/>
    <property type="match status" value="1"/>
</dbReference>
<protein>
    <submittedName>
        <fullName evidence="13">Potassium transporter</fullName>
    </submittedName>
</protein>
<dbReference type="InterPro" id="IPR006153">
    <property type="entry name" value="Cation/H_exchanger_TM"/>
</dbReference>
<dbReference type="NCBIfam" id="TIGR00932">
    <property type="entry name" value="2a37"/>
    <property type="match status" value="1"/>
</dbReference>
<keyword evidence="6 11" id="KW-0812">Transmembrane</keyword>
<feature type="transmembrane region" description="Helical" evidence="11">
    <location>
        <begin position="117"/>
        <end position="135"/>
    </location>
</feature>
<evidence type="ECO:0000259" key="12">
    <source>
        <dbReference type="PROSITE" id="PS51201"/>
    </source>
</evidence>
<evidence type="ECO:0000256" key="7">
    <source>
        <dbReference type="ARBA" id="ARBA00022958"/>
    </source>
</evidence>
<evidence type="ECO:0000313" key="14">
    <source>
        <dbReference type="Proteomes" id="UP000644507"/>
    </source>
</evidence>
<keyword evidence="8 11" id="KW-1133">Transmembrane helix</keyword>
<dbReference type="GO" id="GO:1902600">
    <property type="term" value="P:proton transmembrane transport"/>
    <property type="evidence" value="ECO:0007669"/>
    <property type="project" value="InterPro"/>
</dbReference>
<evidence type="ECO:0000256" key="4">
    <source>
        <dbReference type="ARBA" id="ARBA00022449"/>
    </source>
</evidence>
<dbReference type="PANTHER" id="PTHR46157:SF4">
    <property type="entry name" value="K(+) EFFLUX ANTIPORTER 3, CHLOROPLASTIC"/>
    <property type="match status" value="1"/>
</dbReference>
<dbReference type="Pfam" id="PF02254">
    <property type="entry name" value="TrkA_N"/>
    <property type="match status" value="1"/>
</dbReference>
<feature type="transmembrane region" description="Helical" evidence="11">
    <location>
        <begin position="252"/>
        <end position="271"/>
    </location>
</feature>
<proteinExistence type="inferred from homology"/>
<accession>A0A918TCL9</accession>
<keyword evidence="4" id="KW-0050">Antiport</keyword>
<dbReference type="RefSeq" id="WP_189566670.1">
    <property type="nucleotide sequence ID" value="NZ_BMXI01000001.1"/>
</dbReference>
<keyword evidence="7" id="KW-0630">Potassium</keyword>
<feature type="transmembrane region" description="Helical" evidence="11">
    <location>
        <begin position="195"/>
        <end position="216"/>
    </location>
</feature>
<feature type="transmembrane region" description="Helical" evidence="11">
    <location>
        <begin position="87"/>
        <end position="111"/>
    </location>
</feature>
<dbReference type="InterPro" id="IPR004771">
    <property type="entry name" value="K/H_exchanger"/>
</dbReference>
<comment type="similarity">
    <text evidence="2">Belongs to the monovalent cation:proton antiporter 2 (CPA2) transporter (TC 2.A.37) family.</text>
</comment>
<dbReference type="Gene3D" id="3.40.50.720">
    <property type="entry name" value="NAD(P)-binding Rossmann-like Domain"/>
    <property type="match status" value="1"/>
</dbReference>
<dbReference type="Proteomes" id="UP000644507">
    <property type="component" value="Unassembled WGS sequence"/>
</dbReference>
<dbReference type="PANTHER" id="PTHR46157">
    <property type="entry name" value="K(+) EFFLUX ANTIPORTER 3, CHLOROPLASTIC"/>
    <property type="match status" value="1"/>
</dbReference>
<evidence type="ECO:0000256" key="1">
    <source>
        <dbReference type="ARBA" id="ARBA00004127"/>
    </source>
</evidence>
<feature type="transmembrane region" description="Helical" evidence="11">
    <location>
        <begin position="339"/>
        <end position="360"/>
    </location>
</feature>
<evidence type="ECO:0000256" key="9">
    <source>
        <dbReference type="ARBA" id="ARBA00023065"/>
    </source>
</evidence>
<sequence length="610" mass="65905">MDQTLFLNGLIYIAAAAVAAPLGRKLGLGAVLGYLIVGALIGPSAFQLLRGDSEKVMHFAEFGVVLMLFVVGLELDLSRLWRMRGPIFGLGGLQVLATTVLIALTAVIFQYSWRESLALGLILALSSTAIVIQTLRERGLSETSSGTQSFAILLFQDIAVIPIFAILPLLAMREVAGDAGHGSHGIRWIDTLPSWGQPLAIVGAVILVILVGRFLLNPWLRWITRLQVTEALTATVLALVIGVALLMNTVGLSPALGTFIAGVMMASSQFRHELESDIEPFKSLLLAVFFLSVGAGIDFGLIASQPAKIALMVVLLMSLKFAVLYLLARFFGLSLDQRLLLAAALAQGGEFAFVLGAFAVDSAVLGEDLGGEMIAAVALSMALAPLLLLFVQKVVLPRVGTLKATEDERSPDVENEHARVLLAGFGRFGHPIIRLLRSAGETPTVLERDSDHVDFIRRIGMTCYYGDATRLGLLKAAGAETAELLIIAVDQEDDCDKIIEICHKHFPHLKILARACSRNHAYQLEAKGVRFFIEQLGSSLDCAIAAFEELGHDSDHAKDAARRFKIHEIESIKKMQEHLGDEKKMLGAAQQNLKDLDSLLVNAPLPTKKS</sequence>
<dbReference type="Gene3D" id="1.20.1530.20">
    <property type="match status" value="1"/>
</dbReference>
<reference evidence="13" key="1">
    <citation type="journal article" date="2014" name="Int. J. Syst. Evol. Microbiol.">
        <title>Complete genome sequence of Corynebacterium casei LMG S-19264T (=DSM 44701T), isolated from a smear-ripened cheese.</title>
        <authorList>
            <consortium name="US DOE Joint Genome Institute (JGI-PGF)"/>
            <person name="Walter F."/>
            <person name="Albersmeier A."/>
            <person name="Kalinowski J."/>
            <person name="Ruckert C."/>
        </authorList>
    </citation>
    <scope>NUCLEOTIDE SEQUENCE</scope>
    <source>
        <strain evidence="13">KCTC 12988</strain>
    </source>
</reference>
<dbReference type="SUPFAM" id="SSF51735">
    <property type="entry name" value="NAD(P)-binding Rossmann-fold domains"/>
    <property type="match status" value="1"/>
</dbReference>
<feature type="transmembrane region" description="Helical" evidence="11">
    <location>
        <begin position="30"/>
        <end position="50"/>
    </location>
</feature>
<dbReference type="GO" id="GO:0008324">
    <property type="term" value="F:monoatomic cation transmembrane transporter activity"/>
    <property type="evidence" value="ECO:0007669"/>
    <property type="project" value="InterPro"/>
</dbReference>
<dbReference type="GO" id="GO:0005886">
    <property type="term" value="C:plasma membrane"/>
    <property type="evidence" value="ECO:0007669"/>
    <property type="project" value="TreeGrafter"/>
</dbReference>
<dbReference type="Pfam" id="PF00999">
    <property type="entry name" value="Na_H_Exchanger"/>
    <property type="match status" value="1"/>
</dbReference>
<keyword evidence="5" id="KW-0633">Potassium transport</keyword>
<evidence type="ECO:0000256" key="3">
    <source>
        <dbReference type="ARBA" id="ARBA00022448"/>
    </source>
</evidence>
<dbReference type="EMBL" id="BMXI01000001">
    <property type="protein sequence ID" value="GHC41558.1"/>
    <property type="molecule type" value="Genomic_DNA"/>
</dbReference>
<evidence type="ECO:0000256" key="5">
    <source>
        <dbReference type="ARBA" id="ARBA00022538"/>
    </source>
</evidence>
<keyword evidence="10 11" id="KW-0472">Membrane</keyword>
<gene>
    <name evidence="13" type="ORF">GCM10007100_02960</name>
</gene>
<evidence type="ECO:0000313" key="13">
    <source>
        <dbReference type="EMBL" id="GHC41558.1"/>
    </source>
</evidence>
<dbReference type="AlphaFoldDB" id="A0A918TCL9"/>
<dbReference type="PROSITE" id="PS51201">
    <property type="entry name" value="RCK_N"/>
    <property type="match status" value="1"/>
</dbReference>
<keyword evidence="9" id="KW-0406">Ion transport</keyword>
<keyword evidence="14" id="KW-1185">Reference proteome</keyword>
<comment type="caution">
    <text evidence="13">The sequence shown here is derived from an EMBL/GenBank/DDBJ whole genome shotgun (WGS) entry which is preliminary data.</text>
</comment>
<reference evidence="13" key="2">
    <citation type="submission" date="2020-09" db="EMBL/GenBank/DDBJ databases">
        <authorList>
            <person name="Sun Q."/>
            <person name="Kim S."/>
        </authorList>
    </citation>
    <scope>NUCLEOTIDE SEQUENCE</scope>
    <source>
        <strain evidence="13">KCTC 12988</strain>
    </source>
</reference>
<evidence type="ECO:0000256" key="6">
    <source>
        <dbReference type="ARBA" id="ARBA00022692"/>
    </source>
</evidence>
<dbReference type="InterPro" id="IPR036291">
    <property type="entry name" value="NAD(P)-bd_dom_sf"/>
</dbReference>
<dbReference type="GO" id="GO:0006813">
    <property type="term" value="P:potassium ion transport"/>
    <property type="evidence" value="ECO:0007669"/>
    <property type="project" value="UniProtKB-KW"/>
</dbReference>
<evidence type="ECO:0000256" key="11">
    <source>
        <dbReference type="SAM" id="Phobius"/>
    </source>
</evidence>
<evidence type="ECO:0000256" key="2">
    <source>
        <dbReference type="ARBA" id="ARBA00005551"/>
    </source>
</evidence>
<feature type="transmembrane region" description="Helical" evidence="11">
    <location>
        <begin position="283"/>
        <end position="303"/>
    </location>
</feature>